<feature type="compositionally biased region" description="Pro residues" evidence="1">
    <location>
        <begin position="48"/>
        <end position="61"/>
    </location>
</feature>
<dbReference type="RefSeq" id="XP_006824172.1">
    <property type="nucleotide sequence ID" value="XM_006824109.1"/>
</dbReference>
<reference evidence="4" key="1">
    <citation type="submission" date="2025-08" db="UniProtKB">
        <authorList>
            <consortium name="RefSeq"/>
        </authorList>
    </citation>
    <scope>IDENTIFICATION</scope>
    <source>
        <tissue evidence="4">Testes</tissue>
    </source>
</reference>
<dbReference type="Proteomes" id="UP000694865">
    <property type="component" value="Unplaced"/>
</dbReference>
<feature type="compositionally biased region" description="Basic and acidic residues" evidence="1">
    <location>
        <begin position="721"/>
        <end position="739"/>
    </location>
</feature>
<feature type="region of interest" description="Disordered" evidence="1">
    <location>
        <begin position="1"/>
        <end position="107"/>
    </location>
</feature>
<dbReference type="PANTHER" id="PTHR46583">
    <property type="entry name" value="REGULATOR OF G-PROTEIN SIGNALING 22"/>
    <property type="match status" value="1"/>
</dbReference>
<dbReference type="PANTHER" id="PTHR46583:SF1">
    <property type="entry name" value="REGULATOR OF G-PROTEIN SIGNALING 22"/>
    <property type="match status" value="1"/>
</dbReference>
<dbReference type="Gene3D" id="1.10.167.10">
    <property type="entry name" value="Regulator of G-protein Signalling 4, domain 2"/>
    <property type="match status" value="3"/>
</dbReference>
<evidence type="ECO:0000313" key="3">
    <source>
        <dbReference type="Proteomes" id="UP000694865"/>
    </source>
</evidence>
<evidence type="ECO:0000256" key="1">
    <source>
        <dbReference type="SAM" id="MobiDB-lite"/>
    </source>
</evidence>
<dbReference type="Pfam" id="PF00615">
    <property type="entry name" value="RGS"/>
    <property type="match status" value="3"/>
</dbReference>
<dbReference type="InterPro" id="IPR016137">
    <property type="entry name" value="RGS"/>
</dbReference>
<evidence type="ECO:0000313" key="4">
    <source>
        <dbReference type="RefSeq" id="XP_006824172.1"/>
    </source>
</evidence>
<dbReference type="PROSITE" id="PS50132">
    <property type="entry name" value="RGS"/>
    <property type="match status" value="3"/>
</dbReference>
<feature type="compositionally biased region" description="Polar residues" evidence="1">
    <location>
        <begin position="87"/>
        <end position="96"/>
    </location>
</feature>
<gene>
    <name evidence="4" type="primary">LOC100373988</name>
</gene>
<feature type="compositionally biased region" description="Basic and acidic residues" evidence="1">
    <location>
        <begin position="619"/>
        <end position="644"/>
    </location>
</feature>
<sequence>MAEEVSKLPSSPRGELEHVTISVLRPTSAASHVSSEKSITQSPTMIPKLPPAPFVRVPSPPLRIKSGKKSQGSSRMGSPVKSMGSPMPTSSRNSVRGSRPGSAKSSISSLSSEFLGSAQMESLLQGLHNENKAGGFFMTFLERTENTTWINCLQCWHELQSYHEKFYAEIFNSYELDKKAQAVHSKYIVEGCKYSIGVDSDTRKQIYREIDPPFEELFDSAEEHILQLLVMPWTLMSGSDKALYQKIELVEEKRHLETSKSKHLKSLQRRGLFKERVATPEFIDEDTKREAYFLSLEDRVPEEFKDFSFNTLIHNRLELEQFRLFLNDNYASMDLMCWLDIEAFRRIPHSDNERRDEKAKEIKQKYLNKKYFFGPNSPAGKEGQNKVMQAGGGWGKILQDRPPTPVLLEVQKYVRERLERRWLPMFICTSDFQERQHPQVKMDEVVDDVMMNKRKKTQQVWKMLESRWVSSSRDIIAFRKVLMNPVSCMHFRKFVSVRGENLENDVLFWLEVQRYKDLYHAHTEDGIIHQKIQAVIHCFLDSQIPPPLQIDIPQEQAEKILDKRPKEMGPYVFREAQLTVFRVLFAHWADFCNYRNTMDESKMVEELEKKRRRHRARERARQRALEEREAKEEVRRARREKGLAEEDDDDSEMRSQAGSTVIPASPLADFLQEEEEEQHIQWRYSNYIKALEKEEAIMNADEKASSILSSSELGSMTTKSATEDAKDESKSDETVEVHGDKKKRLSISQDMDVKGVRKINKGGKENDKSKQTNNMDGNTTDVQSDTHRGKKKVSMAIDGKDERPGSGGEKVKKVKMTLNGKSPRQTVPALKIKK</sequence>
<dbReference type="SUPFAM" id="SSF48097">
    <property type="entry name" value="Regulator of G-protein signaling, RGS"/>
    <property type="match status" value="3"/>
</dbReference>
<dbReference type="InterPro" id="IPR048074">
    <property type="entry name" value="RGS22_RGS_fourth"/>
</dbReference>
<dbReference type="CDD" id="cd08725">
    <property type="entry name" value="RGS_RGS22_4"/>
    <property type="match status" value="1"/>
</dbReference>
<feature type="compositionally biased region" description="Polar residues" evidence="1">
    <location>
        <begin position="771"/>
        <end position="783"/>
    </location>
</feature>
<feature type="domain" description="RGS" evidence="2">
    <location>
        <begin position="308"/>
        <end position="367"/>
    </location>
</feature>
<dbReference type="InterPro" id="IPR044926">
    <property type="entry name" value="RGS_subdomain_2"/>
</dbReference>
<accession>A0ABM0MVY1</accession>
<feature type="compositionally biased region" description="Polar residues" evidence="1">
    <location>
        <begin position="28"/>
        <end position="44"/>
    </location>
</feature>
<dbReference type="InterPro" id="IPR048073">
    <property type="entry name" value="RGS22_RGS_third"/>
</dbReference>
<keyword evidence="3" id="KW-1185">Reference proteome</keyword>
<name>A0ABM0MVY1_SACKO</name>
<dbReference type="GeneID" id="100373988"/>
<evidence type="ECO:0000259" key="2">
    <source>
        <dbReference type="PROSITE" id="PS50132"/>
    </source>
</evidence>
<dbReference type="CDD" id="cd08726">
    <property type="entry name" value="RGS_RGS22_3"/>
    <property type="match status" value="1"/>
</dbReference>
<dbReference type="InterPro" id="IPR042651">
    <property type="entry name" value="Rgs22"/>
</dbReference>
<proteinExistence type="predicted"/>
<feature type="region of interest" description="Disordered" evidence="1">
    <location>
        <begin position="609"/>
        <end position="659"/>
    </location>
</feature>
<feature type="domain" description="RGS" evidence="2">
    <location>
        <begin position="136"/>
        <end position="229"/>
    </location>
</feature>
<protein>
    <submittedName>
        <fullName evidence="4">Regulator of G-protein signaling 22-like</fullName>
    </submittedName>
</protein>
<dbReference type="SMART" id="SM00315">
    <property type="entry name" value="RGS"/>
    <property type="match status" value="2"/>
</dbReference>
<dbReference type="InterPro" id="IPR036305">
    <property type="entry name" value="RGS_sf"/>
</dbReference>
<feature type="region of interest" description="Disordered" evidence="1">
    <location>
        <begin position="708"/>
        <end position="834"/>
    </location>
</feature>
<feature type="domain" description="RGS" evidence="2">
    <location>
        <begin position="477"/>
        <end position="584"/>
    </location>
</feature>
<organism evidence="3 4">
    <name type="scientific">Saccoglossus kowalevskii</name>
    <name type="common">Acorn worm</name>
    <dbReference type="NCBI Taxonomy" id="10224"/>
    <lineage>
        <taxon>Eukaryota</taxon>
        <taxon>Metazoa</taxon>
        <taxon>Hemichordata</taxon>
        <taxon>Enteropneusta</taxon>
        <taxon>Harrimaniidae</taxon>
        <taxon>Saccoglossus</taxon>
    </lineage>
</organism>